<protein>
    <submittedName>
        <fullName evidence="7">RNA polymerase sigma-70 factor</fullName>
    </submittedName>
</protein>
<dbReference type="InterPro" id="IPR007627">
    <property type="entry name" value="RNA_pol_sigma70_r2"/>
</dbReference>
<evidence type="ECO:0000313" key="8">
    <source>
        <dbReference type="Proteomes" id="UP001501207"/>
    </source>
</evidence>
<keyword evidence="4" id="KW-0804">Transcription</keyword>
<keyword evidence="8" id="KW-1185">Reference proteome</keyword>
<dbReference type="NCBIfam" id="TIGR02937">
    <property type="entry name" value="sigma70-ECF"/>
    <property type="match status" value="1"/>
</dbReference>
<comment type="similarity">
    <text evidence="1">Belongs to the sigma-70 factor family. ECF subfamily.</text>
</comment>
<dbReference type="SUPFAM" id="SSF88946">
    <property type="entry name" value="Sigma2 domain of RNA polymerase sigma factors"/>
    <property type="match status" value="1"/>
</dbReference>
<accession>A0ABP8FZD4</accession>
<dbReference type="PANTHER" id="PTHR43133">
    <property type="entry name" value="RNA POLYMERASE ECF-TYPE SIGMA FACTO"/>
    <property type="match status" value="1"/>
</dbReference>
<dbReference type="InterPro" id="IPR014284">
    <property type="entry name" value="RNA_pol_sigma-70_dom"/>
</dbReference>
<evidence type="ECO:0000256" key="1">
    <source>
        <dbReference type="ARBA" id="ARBA00010641"/>
    </source>
</evidence>
<dbReference type="Gene3D" id="1.10.10.10">
    <property type="entry name" value="Winged helix-like DNA-binding domain superfamily/Winged helix DNA-binding domain"/>
    <property type="match status" value="1"/>
</dbReference>
<keyword evidence="2" id="KW-0805">Transcription regulation</keyword>
<sequence>MQFIPFQIMMEALLWQIQHQEDQNAFKQLYQLLFFRLYQFAFSYLKSKENAEEVVNDVFLSLWQKRHELDNISNFNVYLYVAVKNASLNLLRKNKLPAPLSLNDLTVNHLHLSINPESLLITAELRSGIREAIEQLPPRCKLIFKLIKEDHLSYREVAAILNVSVKTVDAQLCLALKKLSFILLPLWKEYKSVPIALGNF</sequence>
<name>A0ABP8FZD4_9BACT</name>
<evidence type="ECO:0000256" key="3">
    <source>
        <dbReference type="ARBA" id="ARBA00023082"/>
    </source>
</evidence>
<evidence type="ECO:0000313" key="7">
    <source>
        <dbReference type="EMBL" id="GAA4313970.1"/>
    </source>
</evidence>
<dbReference type="Pfam" id="PF08281">
    <property type="entry name" value="Sigma70_r4_2"/>
    <property type="match status" value="1"/>
</dbReference>
<dbReference type="PANTHER" id="PTHR43133:SF46">
    <property type="entry name" value="RNA POLYMERASE SIGMA-70 FACTOR ECF SUBFAMILY"/>
    <property type="match status" value="1"/>
</dbReference>
<dbReference type="EMBL" id="BAABFN010000005">
    <property type="protein sequence ID" value="GAA4313970.1"/>
    <property type="molecule type" value="Genomic_DNA"/>
</dbReference>
<organism evidence="7 8">
    <name type="scientific">Compostibacter hankyongensis</name>
    <dbReference type="NCBI Taxonomy" id="1007089"/>
    <lineage>
        <taxon>Bacteria</taxon>
        <taxon>Pseudomonadati</taxon>
        <taxon>Bacteroidota</taxon>
        <taxon>Chitinophagia</taxon>
        <taxon>Chitinophagales</taxon>
        <taxon>Chitinophagaceae</taxon>
        <taxon>Compostibacter</taxon>
    </lineage>
</organism>
<feature type="domain" description="RNA polymerase sigma factor 70 region 4 type 2" evidence="6">
    <location>
        <begin position="129"/>
        <end position="179"/>
    </location>
</feature>
<evidence type="ECO:0000256" key="4">
    <source>
        <dbReference type="ARBA" id="ARBA00023163"/>
    </source>
</evidence>
<evidence type="ECO:0000256" key="2">
    <source>
        <dbReference type="ARBA" id="ARBA00023015"/>
    </source>
</evidence>
<dbReference type="InterPro" id="IPR014327">
    <property type="entry name" value="RNA_pol_sigma70_bacteroid"/>
</dbReference>
<dbReference type="InterPro" id="IPR039425">
    <property type="entry name" value="RNA_pol_sigma-70-like"/>
</dbReference>
<dbReference type="SUPFAM" id="SSF88659">
    <property type="entry name" value="Sigma3 and sigma4 domains of RNA polymerase sigma factors"/>
    <property type="match status" value="1"/>
</dbReference>
<feature type="domain" description="RNA polymerase sigma-70 region 2" evidence="5">
    <location>
        <begin position="36"/>
        <end position="95"/>
    </location>
</feature>
<dbReference type="InterPro" id="IPR036388">
    <property type="entry name" value="WH-like_DNA-bd_sf"/>
</dbReference>
<dbReference type="InterPro" id="IPR013325">
    <property type="entry name" value="RNA_pol_sigma_r2"/>
</dbReference>
<keyword evidence="3" id="KW-0731">Sigma factor</keyword>
<comment type="caution">
    <text evidence="7">The sequence shown here is derived from an EMBL/GenBank/DDBJ whole genome shotgun (WGS) entry which is preliminary data.</text>
</comment>
<dbReference type="CDD" id="cd06171">
    <property type="entry name" value="Sigma70_r4"/>
    <property type="match status" value="1"/>
</dbReference>
<dbReference type="Gene3D" id="1.10.1740.10">
    <property type="match status" value="1"/>
</dbReference>
<reference evidence="8" key="1">
    <citation type="journal article" date="2019" name="Int. J. Syst. Evol. Microbiol.">
        <title>The Global Catalogue of Microorganisms (GCM) 10K type strain sequencing project: providing services to taxonomists for standard genome sequencing and annotation.</title>
        <authorList>
            <consortium name="The Broad Institute Genomics Platform"/>
            <consortium name="The Broad Institute Genome Sequencing Center for Infectious Disease"/>
            <person name="Wu L."/>
            <person name="Ma J."/>
        </authorList>
    </citation>
    <scope>NUCLEOTIDE SEQUENCE [LARGE SCALE GENOMIC DNA]</scope>
    <source>
        <strain evidence="8">JCM 17664</strain>
    </source>
</reference>
<gene>
    <name evidence="7" type="ORF">GCM10023143_24590</name>
</gene>
<dbReference type="Proteomes" id="UP001501207">
    <property type="component" value="Unassembled WGS sequence"/>
</dbReference>
<evidence type="ECO:0000259" key="5">
    <source>
        <dbReference type="Pfam" id="PF04542"/>
    </source>
</evidence>
<dbReference type="Pfam" id="PF04542">
    <property type="entry name" value="Sigma70_r2"/>
    <property type="match status" value="1"/>
</dbReference>
<proteinExistence type="inferred from homology"/>
<dbReference type="InterPro" id="IPR013324">
    <property type="entry name" value="RNA_pol_sigma_r3/r4-like"/>
</dbReference>
<dbReference type="InterPro" id="IPR013249">
    <property type="entry name" value="RNA_pol_sigma70_r4_t2"/>
</dbReference>
<evidence type="ECO:0000259" key="6">
    <source>
        <dbReference type="Pfam" id="PF08281"/>
    </source>
</evidence>
<dbReference type="NCBIfam" id="TIGR02985">
    <property type="entry name" value="Sig70_bacteroi1"/>
    <property type="match status" value="1"/>
</dbReference>